<keyword evidence="1" id="KW-0732">Signal</keyword>
<evidence type="ECO:0000313" key="2">
    <source>
        <dbReference type="EMBL" id="MEY2182450.1"/>
    </source>
</evidence>
<reference evidence="2 3" key="1">
    <citation type="submission" date="2024-07" db="EMBL/GenBank/DDBJ databases">
        <title>Molecular mechanisms and environmental adaptations of flagellar loss and biofilm growth of Rhodanobacter under environmental stress.</title>
        <authorList>
            <person name="Chen M."/>
        </authorList>
    </citation>
    <scope>NUCLEOTIDE SEQUENCE [LARGE SCALE GENOMIC DNA]</scope>
    <source>
        <strain evidence="2 3">RS22</strain>
    </source>
</reference>
<evidence type="ECO:0000256" key="1">
    <source>
        <dbReference type="SAM" id="SignalP"/>
    </source>
</evidence>
<comment type="caution">
    <text evidence="2">The sequence shown here is derived from an EMBL/GenBank/DDBJ whole genome shotgun (WGS) entry which is preliminary data.</text>
</comment>
<sequence length="252" mass="27836">MTHPAPSSSTAGMRRVALACLALAGAAGASQASADDFIVYSPHVVATQSEIELRGYKYDDSRADCHGGSAAELSLAHTFNSWWKAELYVAKYQKAPGDGEHLLGYEFENTFQLTPAGEYWADFGFLAAYEHNTRPGEPDTAEFGPLIEKTVGRYTHTVNLIWEKQLGTGAAGKYEFRYAYQGTYTLSSAFRPGIEAYGRPSDHAYQAGPVIAGDWRMPGTMSEFEYRLGVVFGINARAPHRTWLAQLEYEFF</sequence>
<keyword evidence="3" id="KW-1185">Reference proteome</keyword>
<accession>A0ABV4ARA7</accession>
<proteinExistence type="predicted"/>
<dbReference type="Proteomes" id="UP001562159">
    <property type="component" value="Unassembled WGS sequence"/>
</dbReference>
<name>A0ABV4ARA7_9GAMM</name>
<evidence type="ECO:0008006" key="4">
    <source>
        <dbReference type="Google" id="ProtNLM"/>
    </source>
</evidence>
<gene>
    <name evidence="2" type="ORF">AB7878_08470</name>
</gene>
<dbReference type="EMBL" id="JBGBPY010000001">
    <property type="protein sequence ID" value="MEY2182450.1"/>
    <property type="molecule type" value="Genomic_DNA"/>
</dbReference>
<evidence type="ECO:0000313" key="3">
    <source>
        <dbReference type="Proteomes" id="UP001562159"/>
    </source>
</evidence>
<organism evidence="2 3">
    <name type="scientific">Rhodanobacter humi</name>
    <dbReference type="NCBI Taxonomy" id="1888173"/>
    <lineage>
        <taxon>Bacteria</taxon>
        <taxon>Pseudomonadati</taxon>
        <taxon>Pseudomonadota</taxon>
        <taxon>Gammaproteobacteria</taxon>
        <taxon>Lysobacterales</taxon>
        <taxon>Rhodanobacteraceae</taxon>
        <taxon>Rhodanobacter</taxon>
    </lineage>
</organism>
<protein>
    <recommendedName>
        <fullName evidence="4">Nucleoside-binding protein</fullName>
    </recommendedName>
</protein>
<feature type="signal peptide" evidence="1">
    <location>
        <begin position="1"/>
        <end position="34"/>
    </location>
</feature>
<feature type="chain" id="PRO_5046239896" description="Nucleoside-binding protein" evidence="1">
    <location>
        <begin position="35"/>
        <end position="252"/>
    </location>
</feature>